<accession>N1MWH8</accession>
<evidence type="ECO:0000313" key="1">
    <source>
        <dbReference type="EMBL" id="CCW19927.1"/>
    </source>
</evidence>
<reference evidence="2" key="2">
    <citation type="submission" date="2013-04" db="EMBL/GenBank/DDBJ databases">
        <title>Bisphenol A degrading Sphingobium sp. strain BiD32.</title>
        <authorList>
            <person name="Nielsen J.L."/>
            <person name="Zhou N.A."/>
            <person name="Kjeldal H."/>
        </authorList>
    </citation>
    <scope>NUCLEOTIDE SEQUENCE [LARGE SCALE GENOMIC DNA]</scope>
    <source>
        <strain evidence="2">BiD32</strain>
    </source>
</reference>
<sequence length="41" mass="4665">MKRTFVLADLSDRVWSKGASRHFSLFEPEDVLQMAILAIGE</sequence>
<reference evidence="1 2" key="1">
    <citation type="submission" date="2013-03" db="EMBL/GenBank/DDBJ databases">
        <authorList>
            <person name="Le V."/>
        </authorList>
    </citation>
    <scope>NUCLEOTIDE SEQUENCE [LARGE SCALE GENOMIC DNA]</scope>
    <source>
        <strain evidence="1 2">BiD32</strain>
    </source>
</reference>
<gene>
    <name evidence="1" type="ORF">EBBID32_42980</name>
</gene>
<dbReference type="AlphaFoldDB" id="N1MWH8"/>
<proteinExistence type="predicted"/>
<name>N1MWH8_9SPHN</name>
<protein>
    <submittedName>
        <fullName evidence="1">Uncharacterized protein</fullName>
    </submittedName>
</protein>
<comment type="caution">
    <text evidence="1">The sequence shown here is derived from an EMBL/GenBank/DDBJ whole genome shotgun (WGS) entry which is preliminary data.</text>
</comment>
<keyword evidence="2" id="KW-1185">Reference proteome</keyword>
<evidence type="ECO:0000313" key="2">
    <source>
        <dbReference type="Proteomes" id="UP000013201"/>
    </source>
</evidence>
<organism evidence="1 2">
    <name type="scientific">Sphingobium indicum BiD32</name>
    <dbReference type="NCBI Taxonomy" id="1301087"/>
    <lineage>
        <taxon>Bacteria</taxon>
        <taxon>Pseudomonadati</taxon>
        <taxon>Pseudomonadota</taxon>
        <taxon>Alphaproteobacteria</taxon>
        <taxon>Sphingomonadales</taxon>
        <taxon>Sphingomonadaceae</taxon>
        <taxon>Sphingobium</taxon>
    </lineage>
</organism>
<dbReference type="Proteomes" id="UP000013201">
    <property type="component" value="Unassembled WGS sequence"/>
</dbReference>
<dbReference type="EMBL" id="CAVK010000240">
    <property type="protein sequence ID" value="CCW19927.1"/>
    <property type="molecule type" value="Genomic_DNA"/>
</dbReference>